<accession>A0ACB8GA12</accession>
<reference evidence="1" key="1">
    <citation type="submission" date="2021-08" db="EMBL/GenBank/DDBJ databases">
        <title>The first chromosome-level gecko genome reveals the dynamic sex chromosomes of Neotropical dwarf geckos (Sphaerodactylidae: Sphaerodactylus).</title>
        <authorList>
            <person name="Pinto B.J."/>
            <person name="Keating S.E."/>
            <person name="Gamble T."/>
        </authorList>
    </citation>
    <scope>NUCLEOTIDE SEQUENCE</scope>
    <source>
        <strain evidence="1">TG3544</strain>
    </source>
</reference>
<organism evidence="1 2">
    <name type="scientific">Sphaerodactylus townsendi</name>
    <dbReference type="NCBI Taxonomy" id="933632"/>
    <lineage>
        <taxon>Eukaryota</taxon>
        <taxon>Metazoa</taxon>
        <taxon>Chordata</taxon>
        <taxon>Craniata</taxon>
        <taxon>Vertebrata</taxon>
        <taxon>Euteleostomi</taxon>
        <taxon>Lepidosauria</taxon>
        <taxon>Squamata</taxon>
        <taxon>Bifurcata</taxon>
        <taxon>Gekkota</taxon>
        <taxon>Sphaerodactylidae</taxon>
        <taxon>Sphaerodactylus</taxon>
    </lineage>
</organism>
<proteinExistence type="predicted"/>
<gene>
    <name evidence="1" type="ORF">K3G42_016639</name>
</gene>
<protein>
    <submittedName>
        <fullName evidence="1">Uncharacterized protein</fullName>
    </submittedName>
</protein>
<sequence length="1009" mass="113869">MVDAAFAETAAMDFSARAQLFEAHIQSYKGDDPLDPWDRYCQWVEGLSEEEERLSSLLERLVKIFLGDKRYQHDRRFIRYCIKFATFIDDPCQFFDYMYSQGIGTQSANLYMAWAQQLDMQGKVSHANAVIQKGIHSGAEPAEKLHQQYRLLQRCFGQNQVSSQVGVLQPHNSQHCNQMTSKDDSASVHQNQVLKDMNPTNSKLCSVYDGPEKKEQPQYITSISKSEVLPMPSSSVTHEQKVMYDKNLLYCEDSELCFEEVRAKIYLKRAERLRRHQEWEDEDRELMKKKENDLLELQTLQQKLNLLSQTSSSSQKTEQGPSTHQSLQSTAVGQPHVQLGAAPNLSDRAAPSAVGYLQHFVTLVTEHQSSSMPLSAAAEISPAVASAPQPAENLQKQQVSASVTMSEKDPSRSKLDIEECEKSLHRLQVSTEEVVQPPQKRAAISHDYHHVQQQLNASDPKLPCSTEMRDVSGGWKSSVSLGNQQETPNTSTTKQLALSLVQPSPTVHTKEALGFIMDVFHGSSPKDSPIVSDSEDEFDAYCRNQESHKTDSAKSIAPAVVPAFTIFEDENAEVVQPPSKPTEVKVLGEHLMDCAAKPREESPPTESLTADCTVWANHCNKTLAPNPNNTRDFARATRYVSTPFNSVPVHTCQVTWDKVIENPWDVGLIHQLLSEVPKPISAYENTFEWGTKLPVLKPKALLRLDSVPFHVDCLLGEGAFAHVYQASVFDVANPGNSRKVILKIQKPAAPWEFYIAAQLTERLKPSLRHLFIHFYSAHFFRNGSILVGELYSYGTLLNTINIYKKLPEKVMPQALVIYFAIKILHMIEELHKCGIIHGDVKPDNFIFGERFLDDDTCDVDSMTHGLTIIDFGQSIDMNLFPEGTVFTGKCETSGFQCIEMLTHKPWNYQADYFGIAGTVYCMLLGTYMKVSNEQGVWKPEGGFRRIPHGEIWSDFFKTLLNVQDCNHLPSLRALRAELRDLFLSTYINKVKGFRNRLAVLLVENKRSRK</sequence>
<keyword evidence="2" id="KW-1185">Reference proteome</keyword>
<dbReference type="Proteomes" id="UP000827872">
    <property type="component" value="Linkage Group LG01"/>
</dbReference>
<evidence type="ECO:0000313" key="2">
    <source>
        <dbReference type="Proteomes" id="UP000827872"/>
    </source>
</evidence>
<evidence type="ECO:0000313" key="1">
    <source>
        <dbReference type="EMBL" id="KAH8016337.1"/>
    </source>
</evidence>
<dbReference type="EMBL" id="CM037614">
    <property type="protein sequence ID" value="KAH8016337.1"/>
    <property type="molecule type" value="Genomic_DNA"/>
</dbReference>
<comment type="caution">
    <text evidence="1">The sequence shown here is derived from an EMBL/GenBank/DDBJ whole genome shotgun (WGS) entry which is preliminary data.</text>
</comment>
<name>A0ACB8GA12_9SAUR</name>